<evidence type="ECO:0000256" key="1">
    <source>
        <dbReference type="SAM" id="Coils"/>
    </source>
</evidence>
<accession>A0ABX2KJ46</accession>
<evidence type="ECO:0000313" key="5">
    <source>
        <dbReference type="EMBL" id="NUB01289.1"/>
    </source>
</evidence>
<dbReference type="Gene3D" id="1.10.101.10">
    <property type="entry name" value="PGBD-like superfamily/PGBD"/>
    <property type="match status" value="1"/>
</dbReference>
<name>A0ABX2KJ46_9PROT</name>
<sequence>MVRIRVLIFSLATVAAIGCAPASSSFAAVPSDADYVDALVEVNRIQAERKVAVEQLERLRREREVAQADLNRRQEEASSTLKQAKDAAIGALDAFLKEPDPGNPEAELLQSDLRAALLQQQSAEAEVKRIRANQVEAQSQIAFIKINAGKIKEKIVSDKGALSKEQARLKRIESGDQAELEDLAKQALQEKEAVTAALKIFGPPFKAAQVTSRIAIGIHLPDIYRAKRDIDAIKSSFCGVYTMKARKHIGDGLKGIETFLVSKESDAIIILQDAIRNEPTEQESNCNRGIADAGAEEARRNIRSLEAAIAGQEGEILHGASMLEALEETIAKAGPEIARQEDIQREGKRRVDLVNLKLVERAVVWDAAAAERHKKRQEREQELRRDVENAGRAYEAALAPFLTERQGLPSTKEVTDRVVSLTTALFKKEEDAENKLNVFTRNLASQEVSSGTRLELAHRDTSISHVCASIYNETSIAFSEIYLEITYNGQELPEISKNLITFNKPFSFSYQKDSYITNSEISHQAGKVTFNKINRYSESIPYLLPRMRSEVLCANIANALTGDSLRGLEKLGFNGNLQAFGLRIAEFEPYDGSVSEESKAAKDLRPVNFKARYRAQIDRAKEKAAARTRAQATPSGQPAAPGAVADVPEAVIDRKQAAIIQAALIQTGFLTGTADGVLGEKSRDAIRKWQAANSHPVTGQLTASQATGLAATNPPDKAADSGMIARTVEGWVSQEEINKVSSKIATLVWSGGRDRIIPEVESCYRSAMPSKNFKSKRYCLILDMAATIFDRMMTQQGLVEYQFFNDDNFVSRFNAAIDDSGLDRRQIDEVSKRLSADVARKLAQEVVRRQPK</sequence>
<evidence type="ECO:0000256" key="3">
    <source>
        <dbReference type="SAM" id="SignalP"/>
    </source>
</evidence>
<evidence type="ECO:0000256" key="2">
    <source>
        <dbReference type="SAM" id="MobiDB-lite"/>
    </source>
</evidence>
<feature type="region of interest" description="Disordered" evidence="2">
    <location>
        <begin position="620"/>
        <end position="643"/>
    </location>
</feature>
<dbReference type="InterPro" id="IPR002477">
    <property type="entry name" value="Peptidoglycan-bd-like"/>
</dbReference>
<feature type="compositionally biased region" description="Polar residues" evidence="2">
    <location>
        <begin position="697"/>
        <end position="707"/>
    </location>
</feature>
<gene>
    <name evidence="5" type="ORF">GBZ48_18665</name>
</gene>
<feature type="signal peptide" evidence="3">
    <location>
        <begin position="1"/>
        <end position="27"/>
    </location>
</feature>
<dbReference type="Proteomes" id="UP000605086">
    <property type="component" value="Unassembled WGS sequence"/>
</dbReference>
<comment type="caution">
    <text evidence="5">The sequence shown here is derived from an EMBL/GenBank/DDBJ whole genome shotgun (WGS) entry which is preliminary data.</text>
</comment>
<keyword evidence="3" id="KW-0732">Signal</keyword>
<organism evidence="5 6">
    <name type="scientific">Azospirillum melinis</name>
    <dbReference type="NCBI Taxonomy" id="328839"/>
    <lineage>
        <taxon>Bacteria</taxon>
        <taxon>Pseudomonadati</taxon>
        <taxon>Pseudomonadota</taxon>
        <taxon>Alphaproteobacteria</taxon>
        <taxon>Rhodospirillales</taxon>
        <taxon>Azospirillaceae</taxon>
        <taxon>Azospirillum</taxon>
    </lineage>
</organism>
<protein>
    <recommendedName>
        <fullName evidence="4">Peptidoglycan binding-like domain-containing protein</fullName>
    </recommendedName>
</protein>
<evidence type="ECO:0000313" key="6">
    <source>
        <dbReference type="Proteomes" id="UP000605086"/>
    </source>
</evidence>
<reference evidence="5 6" key="1">
    <citation type="submission" date="2019-10" db="EMBL/GenBank/DDBJ databases">
        <title>Genome sequence of Azospirillum melinis.</title>
        <authorList>
            <person name="Ambrosini A."/>
            <person name="Sant'Anna F.H."/>
            <person name="Cassan F.D."/>
            <person name="Souza E.M."/>
            <person name="Passaglia L.M.P."/>
        </authorList>
    </citation>
    <scope>NUCLEOTIDE SEQUENCE [LARGE SCALE GENOMIC DNA]</scope>
    <source>
        <strain evidence="5 6">TMCY0552</strain>
    </source>
</reference>
<feature type="region of interest" description="Disordered" evidence="2">
    <location>
        <begin position="697"/>
        <end position="720"/>
    </location>
</feature>
<dbReference type="InterPro" id="IPR036366">
    <property type="entry name" value="PGBDSf"/>
</dbReference>
<evidence type="ECO:0000259" key="4">
    <source>
        <dbReference type="Pfam" id="PF01471"/>
    </source>
</evidence>
<keyword evidence="1" id="KW-0175">Coiled coil</keyword>
<keyword evidence="6" id="KW-1185">Reference proteome</keyword>
<dbReference type="RefSeq" id="WP_174472367.1">
    <property type="nucleotide sequence ID" value="NZ_JAGINN010000014.1"/>
</dbReference>
<proteinExistence type="predicted"/>
<dbReference type="InterPro" id="IPR036365">
    <property type="entry name" value="PGBD-like_sf"/>
</dbReference>
<feature type="chain" id="PRO_5045972002" description="Peptidoglycan binding-like domain-containing protein" evidence="3">
    <location>
        <begin position="28"/>
        <end position="852"/>
    </location>
</feature>
<dbReference type="EMBL" id="WHOS01000024">
    <property type="protein sequence ID" value="NUB01289.1"/>
    <property type="molecule type" value="Genomic_DNA"/>
</dbReference>
<dbReference type="Pfam" id="PF01471">
    <property type="entry name" value="PG_binding_1"/>
    <property type="match status" value="1"/>
</dbReference>
<dbReference type="PROSITE" id="PS51257">
    <property type="entry name" value="PROKAR_LIPOPROTEIN"/>
    <property type="match status" value="1"/>
</dbReference>
<feature type="coiled-coil region" evidence="1">
    <location>
        <begin position="42"/>
        <end position="140"/>
    </location>
</feature>
<dbReference type="SUPFAM" id="SSF47090">
    <property type="entry name" value="PGBD-like"/>
    <property type="match status" value="1"/>
</dbReference>
<feature type="domain" description="Peptidoglycan binding-like" evidence="4">
    <location>
        <begin position="658"/>
        <end position="703"/>
    </location>
</feature>